<dbReference type="Proteomes" id="UP000246352">
    <property type="component" value="Unassembled WGS sequence"/>
</dbReference>
<dbReference type="InterPro" id="IPR011928">
    <property type="entry name" value="Phage_phiJL001_Gp84"/>
</dbReference>
<dbReference type="AlphaFoldDB" id="A0A317PRM7"/>
<dbReference type="EMBL" id="QGTR01000002">
    <property type="protein sequence ID" value="PWW02220.1"/>
    <property type="molecule type" value="Genomic_DNA"/>
</dbReference>
<feature type="domain" description="Bacteriophage phiJL001 Gp84 C-terminal" evidence="1">
    <location>
        <begin position="195"/>
        <end position="277"/>
    </location>
</feature>
<evidence type="ECO:0000259" key="1">
    <source>
        <dbReference type="Pfam" id="PF09356"/>
    </source>
</evidence>
<name>A0A317PRM7_9HYPH</name>
<keyword evidence="3" id="KW-1185">Reference proteome</keyword>
<dbReference type="RefSeq" id="WP_110031918.1">
    <property type="nucleotide sequence ID" value="NZ_QGTR01000002.1"/>
</dbReference>
<reference evidence="2 3" key="1">
    <citation type="submission" date="2018-05" db="EMBL/GenBank/DDBJ databases">
        <title>Genomic Encyclopedia of Type Strains, Phase IV (KMG-IV): sequencing the most valuable type-strain genomes for metagenomic binning, comparative biology and taxonomic classification.</title>
        <authorList>
            <person name="Goeker M."/>
        </authorList>
    </citation>
    <scope>NUCLEOTIDE SEQUENCE [LARGE SCALE GENOMIC DNA]</scope>
    <source>
        <strain evidence="2 3">DSM 16791</strain>
    </source>
</reference>
<protein>
    <submittedName>
        <fullName evidence="2">Putative phage protein (TIGR02218 family)</fullName>
    </submittedName>
</protein>
<dbReference type="NCBIfam" id="TIGR02218">
    <property type="entry name" value="phg_TIGR02218"/>
    <property type="match status" value="1"/>
</dbReference>
<proteinExistence type="predicted"/>
<gene>
    <name evidence="2" type="ORF">DFR52_102888</name>
</gene>
<dbReference type="Pfam" id="PF09931">
    <property type="entry name" value="Phage_phiJL001_Gp84_N"/>
    <property type="match status" value="1"/>
</dbReference>
<dbReference type="OrthoDB" id="1633386at2"/>
<evidence type="ECO:0000313" key="3">
    <source>
        <dbReference type="Proteomes" id="UP000246352"/>
    </source>
</evidence>
<dbReference type="Pfam" id="PF09356">
    <property type="entry name" value="Phage_BR0599"/>
    <property type="match status" value="1"/>
</dbReference>
<dbReference type="InterPro" id="IPR018964">
    <property type="entry name" value="Phage_phiJL001_Gp84_C"/>
</dbReference>
<comment type="caution">
    <text evidence="2">The sequence shown here is derived from an EMBL/GenBank/DDBJ whole genome shotgun (WGS) entry which is preliminary data.</text>
</comment>
<accession>A0A317PRM7</accession>
<organism evidence="2 3">
    <name type="scientific">Hoeflea marina</name>
    <dbReference type="NCBI Taxonomy" id="274592"/>
    <lineage>
        <taxon>Bacteria</taxon>
        <taxon>Pseudomonadati</taxon>
        <taxon>Pseudomonadota</taxon>
        <taxon>Alphaproteobacteria</taxon>
        <taxon>Hyphomicrobiales</taxon>
        <taxon>Rhizobiaceae</taxon>
        <taxon>Hoeflea</taxon>
    </lineage>
</organism>
<evidence type="ECO:0000313" key="2">
    <source>
        <dbReference type="EMBL" id="PWW02220.1"/>
    </source>
</evidence>
<sequence>MRQLPDDLAVHLEGEATTTCHAWRLTRSDGLVLGFTDHDRDLDFAGCHFAAESGFVGSEVETGLGLGADSADVTGAFSAAAITTEDLTDGRYDSARVETFLVNWQSPEAHLLVSTRELGEVRASGDAYRAELRSLASRLDRPQGRVYARRCDADLGDHRCRVALDDPAFGGAGTVSAVLDESRLAVAGFEGFADGWFRHGRLRFDTGRFAGLSFEISEHRAGPGGVTLELWSPLAALPEPESAVTLTAGCDKLFATCSEKFANILNFQGFPYLPGSDFAYGYADGDTVHDGRPIVP</sequence>